<evidence type="ECO:0000259" key="1">
    <source>
        <dbReference type="Pfam" id="PF13439"/>
    </source>
</evidence>
<evidence type="ECO:0000313" key="3">
    <source>
        <dbReference type="Proteomes" id="UP000176377"/>
    </source>
</evidence>
<dbReference type="PANTHER" id="PTHR45947:SF3">
    <property type="entry name" value="SULFOQUINOVOSYL TRANSFERASE SQD2"/>
    <property type="match status" value="1"/>
</dbReference>
<dbReference type="Pfam" id="PF13692">
    <property type="entry name" value="Glyco_trans_1_4"/>
    <property type="match status" value="1"/>
</dbReference>
<dbReference type="InterPro" id="IPR028098">
    <property type="entry name" value="Glyco_trans_4-like_N"/>
</dbReference>
<dbReference type="AlphaFoldDB" id="A0A1F6DBR0"/>
<dbReference type="Gene3D" id="3.40.50.2000">
    <property type="entry name" value="Glycogen Phosphorylase B"/>
    <property type="match status" value="2"/>
</dbReference>
<feature type="domain" description="Glycosyltransferase subfamily 4-like N-terminal" evidence="1">
    <location>
        <begin position="37"/>
        <end position="176"/>
    </location>
</feature>
<accession>A0A1F6DBR0</accession>
<protein>
    <recommendedName>
        <fullName evidence="1">Glycosyltransferase subfamily 4-like N-terminal domain-containing protein</fullName>
    </recommendedName>
</protein>
<dbReference type="EMBL" id="MFLA01000026">
    <property type="protein sequence ID" value="OGG58825.1"/>
    <property type="molecule type" value="Genomic_DNA"/>
</dbReference>
<dbReference type="GO" id="GO:0016757">
    <property type="term" value="F:glycosyltransferase activity"/>
    <property type="evidence" value="ECO:0007669"/>
    <property type="project" value="TreeGrafter"/>
</dbReference>
<comment type="caution">
    <text evidence="2">The sequence shown here is derived from an EMBL/GenBank/DDBJ whole genome shotgun (WGS) entry which is preliminary data.</text>
</comment>
<name>A0A1F6DBR0_9BACT</name>
<dbReference type="Pfam" id="PF13439">
    <property type="entry name" value="Glyco_transf_4"/>
    <property type="match status" value="1"/>
</dbReference>
<reference evidence="2 3" key="1">
    <citation type="journal article" date="2016" name="Nat. Commun.">
        <title>Thousands of microbial genomes shed light on interconnected biogeochemical processes in an aquifer system.</title>
        <authorList>
            <person name="Anantharaman K."/>
            <person name="Brown C.T."/>
            <person name="Hug L.A."/>
            <person name="Sharon I."/>
            <person name="Castelle C.J."/>
            <person name="Probst A.J."/>
            <person name="Thomas B.C."/>
            <person name="Singh A."/>
            <person name="Wilkins M.J."/>
            <person name="Karaoz U."/>
            <person name="Brodie E.L."/>
            <person name="Williams K.H."/>
            <person name="Hubbard S.S."/>
            <person name="Banfield J.F."/>
        </authorList>
    </citation>
    <scope>NUCLEOTIDE SEQUENCE [LARGE SCALE GENOMIC DNA]</scope>
</reference>
<dbReference type="Proteomes" id="UP000176377">
    <property type="component" value="Unassembled WGS sequence"/>
</dbReference>
<gene>
    <name evidence="2" type="ORF">A2765_00390</name>
</gene>
<organism evidence="2 3">
    <name type="scientific">Candidatus Kaiserbacteria bacterium RIFCSPHIGHO2_01_FULL_56_24</name>
    <dbReference type="NCBI Taxonomy" id="1798487"/>
    <lineage>
        <taxon>Bacteria</taxon>
        <taxon>Candidatus Kaiseribacteriota</taxon>
    </lineage>
</organism>
<dbReference type="SUPFAM" id="SSF53756">
    <property type="entry name" value="UDP-Glycosyltransferase/glycogen phosphorylase"/>
    <property type="match status" value="1"/>
</dbReference>
<dbReference type="PANTHER" id="PTHR45947">
    <property type="entry name" value="SULFOQUINOVOSYL TRANSFERASE SQD2"/>
    <property type="match status" value="1"/>
</dbReference>
<proteinExistence type="predicted"/>
<dbReference type="InterPro" id="IPR050194">
    <property type="entry name" value="Glycosyltransferase_grp1"/>
</dbReference>
<evidence type="ECO:0000313" key="2">
    <source>
        <dbReference type="EMBL" id="OGG58825.1"/>
    </source>
</evidence>
<sequence>MHILAIGTDRSLFQPQSASAQRQIAYGTRLGELSIIVFSLREQKLSAQTLAIGVHAYPTGSRSRLFYGWDTFRIVRRLPKPDVISVQDPFETGLIGLLVARWLRVPLHVQVHTDFLSPAFAELSFMNRIRVSLAGIVLRRAARVRVVSERIKESVAKRYGLKMPITILPIFVDVERFRNAAPCGLEARFSRFDTKVLVVARLEKEKNVGLAIESFKKAAPENACLIILGDGSESQMLRQQASANVFFEPWQDPAPYYALADLVLVPSAYEGYGLVIIEALAAGKPVLSTDIGIAREAGAIIASSEQFPATLASWFEEGIREGKLLNYPYRSFEEYVDAYCDDTAASKR</sequence>